<evidence type="ECO:0000313" key="1">
    <source>
        <dbReference type="EMBL" id="GBP66938.1"/>
    </source>
</evidence>
<sequence length="110" mass="12576">MHQQTRRTRAAVVHSSYFLPCLVQRARRKRPPVRAYDHLMGKQVRDLFERLKSTVLDTDPHHLTKCSLEALNGPFAIKASFTYGQELNRFSFDAKQSADHPPTSTAVVNI</sequence>
<organism evidence="1 2">
    <name type="scientific">Eumeta variegata</name>
    <name type="common">Bagworm moth</name>
    <name type="synonym">Eumeta japonica</name>
    <dbReference type="NCBI Taxonomy" id="151549"/>
    <lineage>
        <taxon>Eukaryota</taxon>
        <taxon>Metazoa</taxon>
        <taxon>Ecdysozoa</taxon>
        <taxon>Arthropoda</taxon>
        <taxon>Hexapoda</taxon>
        <taxon>Insecta</taxon>
        <taxon>Pterygota</taxon>
        <taxon>Neoptera</taxon>
        <taxon>Endopterygota</taxon>
        <taxon>Lepidoptera</taxon>
        <taxon>Glossata</taxon>
        <taxon>Ditrysia</taxon>
        <taxon>Tineoidea</taxon>
        <taxon>Psychidae</taxon>
        <taxon>Oiketicinae</taxon>
        <taxon>Eumeta</taxon>
    </lineage>
</organism>
<evidence type="ECO:0000313" key="2">
    <source>
        <dbReference type="Proteomes" id="UP000299102"/>
    </source>
</evidence>
<dbReference type="AlphaFoldDB" id="A0A4C1XTT4"/>
<name>A0A4C1XTT4_EUMVA</name>
<proteinExistence type="predicted"/>
<dbReference type="Proteomes" id="UP000299102">
    <property type="component" value="Unassembled WGS sequence"/>
</dbReference>
<dbReference type="EMBL" id="BGZK01000972">
    <property type="protein sequence ID" value="GBP66938.1"/>
    <property type="molecule type" value="Genomic_DNA"/>
</dbReference>
<accession>A0A4C1XTT4</accession>
<protein>
    <submittedName>
        <fullName evidence="1">Uncharacterized protein</fullName>
    </submittedName>
</protein>
<reference evidence="1 2" key="1">
    <citation type="journal article" date="2019" name="Commun. Biol.">
        <title>The bagworm genome reveals a unique fibroin gene that provides high tensile strength.</title>
        <authorList>
            <person name="Kono N."/>
            <person name="Nakamura H."/>
            <person name="Ohtoshi R."/>
            <person name="Tomita M."/>
            <person name="Numata K."/>
            <person name="Arakawa K."/>
        </authorList>
    </citation>
    <scope>NUCLEOTIDE SEQUENCE [LARGE SCALE GENOMIC DNA]</scope>
</reference>
<comment type="caution">
    <text evidence="1">The sequence shown here is derived from an EMBL/GenBank/DDBJ whole genome shotgun (WGS) entry which is preliminary data.</text>
</comment>
<gene>
    <name evidence="1" type="ORF">EVAR_40530_1</name>
</gene>
<keyword evidence="2" id="KW-1185">Reference proteome</keyword>